<dbReference type="Proteomes" id="UP001597083">
    <property type="component" value="Unassembled WGS sequence"/>
</dbReference>
<keyword evidence="2" id="KW-1185">Reference proteome</keyword>
<accession>A0ABW3CCJ6</accession>
<evidence type="ECO:0000313" key="2">
    <source>
        <dbReference type="Proteomes" id="UP001597083"/>
    </source>
</evidence>
<dbReference type="EMBL" id="JBHTIR010001154">
    <property type="protein sequence ID" value="MFD0852206.1"/>
    <property type="molecule type" value="Genomic_DNA"/>
</dbReference>
<sequence length="74" mass="8659">MELLIGIGAVFALLLAYGVAVDIRARRKGKRIAWNHRTLTDSRRDMRAWSRGSDGNVSPDITWMRWRRRHQDKP</sequence>
<organism evidence="1 2">
    <name type="scientific">Actinomadura adrarensis</name>
    <dbReference type="NCBI Taxonomy" id="1819600"/>
    <lineage>
        <taxon>Bacteria</taxon>
        <taxon>Bacillati</taxon>
        <taxon>Actinomycetota</taxon>
        <taxon>Actinomycetes</taxon>
        <taxon>Streptosporangiales</taxon>
        <taxon>Thermomonosporaceae</taxon>
        <taxon>Actinomadura</taxon>
    </lineage>
</organism>
<protein>
    <submittedName>
        <fullName evidence="1">Uncharacterized protein</fullName>
    </submittedName>
</protein>
<reference evidence="2" key="1">
    <citation type="journal article" date="2019" name="Int. J. Syst. Evol. Microbiol.">
        <title>The Global Catalogue of Microorganisms (GCM) 10K type strain sequencing project: providing services to taxonomists for standard genome sequencing and annotation.</title>
        <authorList>
            <consortium name="The Broad Institute Genomics Platform"/>
            <consortium name="The Broad Institute Genome Sequencing Center for Infectious Disease"/>
            <person name="Wu L."/>
            <person name="Ma J."/>
        </authorList>
    </citation>
    <scope>NUCLEOTIDE SEQUENCE [LARGE SCALE GENOMIC DNA]</scope>
    <source>
        <strain evidence="2">JCM 31696</strain>
    </source>
</reference>
<proteinExistence type="predicted"/>
<name>A0ABW3CCJ6_9ACTN</name>
<comment type="caution">
    <text evidence="1">The sequence shown here is derived from an EMBL/GenBank/DDBJ whole genome shotgun (WGS) entry which is preliminary data.</text>
</comment>
<evidence type="ECO:0000313" key="1">
    <source>
        <dbReference type="EMBL" id="MFD0852206.1"/>
    </source>
</evidence>
<gene>
    <name evidence="1" type="ORF">ACFQ07_08235</name>
</gene>